<evidence type="ECO:0000256" key="1">
    <source>
        <dbReference type="ARBA" id="ARBA00022723"/>
    </source>
</evidence>
<dbReference type="InParanoid" id="A0A6J1X4Z1"/>
<dbReference type="GO" id="GO:0008270">
    <property type="term" value="F:zinc ion binding"/>
    <property type="evidence" value="ECO:0007669"/>
    <property type="project" value="UniProtKB-KW"/>
</dbReference>
<sequence>MCLMSVILAYVNHVQVAFIYSWFILLFYYCTIKKEALSYLDTKNGDPATLSTNMDLKLVVKHLVNGNLAESLCCICLQLLNGKSENIFTKICKQNKEYCIADVLEEVCNIKFTESDQYNVCLKCFAAASTAYRFYLLAKHNYETLNLYVNELENNLESISLPDGAIANKTDSICISLPILKSQTPIFDYSIDNIITQKYCDNTKRKDVEIKVENDIKTEKPEKDDEFNYKKEESKVNERVKESDDEEIVIVMSEDGKQTCYMPQKDGSLLLITPNKFEKEINSYNGEKKQRRKREPMTYKKCSQCPIKYRFIAKLKEHMKADHNISLFVCKICQALMENEEEFALHLKTHTNIYQCETCNIVFKKRDTIISHLKWHEEMKNMSTVDGANVCKVCGDILKDEEDLKDHCEREHNKKYTCYYCGRMYKGETGLNMHIKKHEMYMKIRDMKCKHNDKRISAEGRKQVKVEKTPVDTKFTCETCGRNFLGERALLWHNRLHTNERPFKCDVCGRGFVSLNRRNQHAVCAHTVPTRRCPLCPALFHLRSMVNTHIKKVHLKTHKRRNRTNRHKEVFWHTEPVPIQELSVSIQNEILELQAAKDDTVPIQYVLAEFHGEE</sequence>
<dbReference type="Pfam" id="PF12874">
    <property type="entry name" value="zf-met"/>
    <property type="match status" value="1"/>
</dbReference>
<feature type="transmembrane region" description="Helical" evidence="6">
    <location>
        <begin position="7"/>
        <end position="29"/>
    </location>
</feature>
<dbReference type="Proteomes" id="UP001652740">
    <property type="component" value="Unplaced"/>
</dbReference>
<dbReference type="GO" id="GO:0000978">
    <property type="term" value="F:RNA polymerase II cis-regulatory region sequence-specific DNA binding"/>
    <property type="evidence" value="ECO:0007669"/>
    <property type="project" value="TreeGrafter"/>
</dbReference>
<feature type="domain" description="C2H2-type" evidence="7">
    <location>
        <begin position="503"/>
        <end position="527"/>
    </location>
</feature>
<dbReference type="InterPro" id="IPR036236">
    <property type="entry name" value="Znf_C2H2_sf"/>
</dbReference>
<accession>A0A6J1X4Z1</accession>
<dbReference type="InterPro" id="IPR013087">
    <property type="entry name" value="Znf_C2H2_type"/>
</dbReference>
<dbReference type="PANTHER" id="PTHR24379">
    <property type="entry name" value="KRAB AND ZINC FINGER DOMAIN-CONTAINING"/>
    <property type="match status" value="1"/>
</dbReference>
<proteinExistence type="predicted"/>
<evidence type="ECO:0000256" key="6">
    <source>
        <dbReference type="SAM" id="Phobius"/>
    </source>
</evidence>
<dbReference type="GO" id="GO:0000981">
    <property type="term" value="F:DNA-binding transcription factor activity, RNA polymerase II-specific"/>
    <property type="evidence" value="ECO:0007669"/>
    <property type="project" value="TreeGrafter"/>
</dbReference>
<keyword evidence="3 5" id="KW-0863">Zinc-finger</keyword>
<reference evidence="9" key="1">
    <citation type="submission" date="2025-08" db="UniProtKB">
        <authorList>
            <consortium name="RefSeq"/>
        </authorList>
    </citation>
    <scope>IDENTIFICATION</scope>
    <source>
        <tissue evidence="9">Whole larvae</tissue>
    </source>
</reference>
<dbReference type="PANTHER" id="PTHR24379:SF127">
    <property type="entry name" value="BLOODY FINGERS-RELATED"/>
    <property type="match status" value="1"/>
</dbReference>
<dbReference type="Gene3D" id="3.30.160.60">
    <property type="entry name" value="Classic Zinc Finger"/>
    <property type="match status" value="4"/>
</dbReference>
<gene>
    <name evidence="9" type="primary">LOC113523233</name>
</gene>
<dbReference type="AlphaFoldDB" id="A0A6J1X4Z1"/>
<keyword evidence="6" id="KW-1133">Transmembrane helix</keyword>
<feature type="domain" description="C2H2-type" evidence="7">
    <location>
        <begin position="416"/>
        <end position="438"/>
    </location>
</feature>
<dbReference type="GeneID" id="113523233"/>
<keyword evidence="4" id="KW-0862">Zinc</keyword>
<organism evidence="8 9">
    <name type="scientific">Galleria mellonella</name>
    <name type="common">Greater wax moth</name>
    <dbReference type="NCBI Taxonomy" id="7137"/>
    <lineage>
        <taxon>Eukaryota</taxon>
        <taxon>Metazoa</taxon>
        <taxon>Ecdysozoa</taxon>
        <taxon>Arthropoda</taxon>
        <taxon>Hexapoda</taxon>
        <taxon>Insecta</taxon>
        <taxon>Pterygota</taxon>
        <taxon>Neoptera</taxon>
        <taxon>Endopterygota</taxon>
        <taxon>Lepidoptera</taxon>
        <taxon>Glossata</taxon>
        <taxon>Ditrysia</taxon>
        <taxon>Pyraloidea</taxon>
        <taxon>Pyralidae</taxon>
        <taxon>Galleriinae</taxon>
        <taxon>Galleria</taxon>
    </lineage>
</organism>
<dbReference type="SUPFAM" id="SSF57667">
    <property type="entry name" value="beta-beta-alpha zinc fingers"/>
    <property type="match status" value="2"/>
</dbReference>
<dbReference type="RefSeq" id="XP_026764917.3">
    <property type="nucleotide sequence ID" value="XM_026909116.3"/>
</dbReference>
<keyword evidence="6" id="KW-0812">Transmembrane</keyword>
<keyword evidence="8" id="KW-1185">Reference proteome</keyword>
<dbReference type="SMART" id="SM00355">
    <property type="entry name" value="ZnF_C2H2"/>
    <property type="match status" value="8"/>
</dbReference>
<name>A0A6J1X4Z1_GALME</name>
<feature type="domain" description="C2H2-type" evidence="7">
    <location>
        <begin position="354"/>
        <end position="381"/>
    </location>
</feature>
<keyword evidence="1" id="KW-0479">Metal-binding</keyword>
<evidence type="ECO:0000259" key="7">
    <source>
        <dbReference type="PROSITE" id="PS50157"/>
    </source>
</evidence>
<dbReference type="Pfam" id="PF00096">
    <property type="entry name" value="zf-C2H2"/>
    <property type="match status" value="1"/>
</dbReference>
<keyword evidence="6" id="KW-0472">Membrane</keyword>
<keyword evidence="2" id="KW-0677">Repeat</keyword>
<protein>
    <submittedName>
        <fullName evidence="9">Zinc finger protein 57-like isoform X1</fullName>
    </submittedName>
</protein>
<evidence type="ECO:0000256" key="2">
    <source>
        <dbReference type="ARBA" id="ARBA00022737"/>
    </source>
</evidence>
<evidence type="ECO:0000256" key="3">
    <source>
        <dbReference type="ARBA" id="ARBA00022771"/>
    </source>
</evidence>
<feature type="domain" description="C2H2-type" evidence="7">
    <location>
        <begin position="475"/>
        <end position="502"/>
    </location>
</feature>
<evidence type="ECO:0000313" key="9">
    <source>
        <dbReference type="RefSeq" id="XP_026764917.3"/>
    </source>
</evidence>
<evidence type="ECO:0000313" key="8">
    <source>
        <dbReference type="Proteomes" id="UP001652740"/>
    </source>
</evidence>
<evidence type="ECO:0000256" key="4">
    <source>
        <dbReference type="ARBA" id="ARBA00022833"/>
    </source>
</evidence>
<evidence type="ECO:0000256" key="5">
    <source>
        <dbReference type="PROSITE-ProRule" id="PRU00042"/>
    </source>
</evidence>
<dbReference type="PROSITE" id="PS00028">
    <property type="entry name" value="ZINC_FINGER_C2H2_1"/>
    <property type="match status" value="6"/>
</dbReference>
<dbReference type="PROSITE" id="PS50157">
    <property type="entry name" value="ZINC_FINGER_C2H2_2"/>
    <property type="match status" value="4"/>
</dbReference>